<dbReference type="InterPro" id="IPR010496">
    <property type="entry name" value="AL/BT2_dom"/>
</dbReference>
<dbReference type="AlphaFoldDB" id="A0A6M1RT12"/>
<keyword evidence="1" id="KW-0472">Membrane</keyword>
<evidence type="ECO:0000256" key="1">
    <source>
        <dbReference type="SAM" id="Phobius"/>
    </source>
</evidence>
<evidence type="ECO:0000313" key="4">
    <source>
        <dbReference type="Proteomes" id="UP000477311"/>
    </source>
</evidence>
<proteinExistence type="predicted"/>
<dbReference type="RefSeq" id="WP_165109190.1">
    <property type="nucleotide sequence ID" value="NZ_JAAKYA010000096.1"/>
</dbReference>
<dbReference type="SUPFAM" id="SSF49899">
    <property type="entry name" value="Concanavalin A-like lectins/glucanases"/>
    <property type="match status" value="1"/>
</dbReference>
<protein>
    <submittedName>
        <fullName evidence="3">DUF1080 domain-containing protein</fullName>
    </submittedName>
</protein>
<evidence type="ECO:0000313" key="3">
    <source>
        <dbReference type="EMBL" id="NGO40517.1"/>
    </source>
</evidence>
<dbReference type="GO" id="GO:0016787">
    <property type="term" value="F:hydrolase activity"/>
    <property type="evidence" value="ECO:0007669"/>
    <property type="project" value="InterPro"/>
</dbReference>
<evidence type="ECO:0000259" key="2">
    <source>
        <dbReference type="Pfam" id="PF06439"/>
    </source>
</evidence>
<keyword evidence="1" id="KW-1133">Transmembrane helix</keyword>
<dbReference type="Pfam" id="PF06439">
    <property type="entry name" value="3keto-disac_hyd"/>
    <property type="match status" value="1"/>
</dbReference>
<feature type="domain" description="3-keto-alpha-glucoside-1,2-lyase/3-keto-2-hydroxy-glucal hydratase" evidence="2">
    <location>
        <begin position="42"/>
        <end position="218"/>
    </location>
</feature>
<dbReference type="EMBL" id="JAAKYA010000096">
    <property type="protein sequence ID" value="NGO40517.1"/>
    <property type="molecule type" value="Genomic_DNA"/>
</dbReference>
<name>A0A6M1RT12_9BACT</name>
<dbReference type="Gene3D" id="2.60.120.560">
    <property type="entry name" value="Exo-inulinase, domain 1"/>
    <property type="match status" value="1"/>
</dbReference>
<gene>
    <name evidence="3" type="ORF">G4L39_14105</name>
</gene>
<dbReference type="Proteomes" id="UP000477311">
    <property type="component" value="Unassembled WGS sequence"/>
</dbReference>
<feature type="transmembrane region" description="Helical" evidence="1">
    <location>
        <begin position="15"/>
        <end position="33"/>
    </location>
</feature>
<reference evidence="3 4" key="1">
    <citation type="submission" date="2020-02" db="EMBL/GenBank/DDBJ databases">
        <title>Draft genome sequence of Limisphaera ngatamarikiensis NGM72.4T, a thermophilic Verrucomicrobia grouped in subdivision 3.</title>
        <authorList>
            <person name="Carere C.R."/>
            <person name="Steen J."/>
            <person name="Hugenholtz P."/>
            <person name="Stott M.B."/>
        </authorList>
    </citation>
    <scope>NUCLEOTIDE SEQUENCE [LARGE SCALE GENOMIC DNA]</scope>
    <source>
        <strain evidence="3 4">NGM72.4</strain>
    </source>
</reference>
<dbReference type="InterPro" id="IPR013320">
    <property type="entry name" value="ConA-like_dom_sf"/>
</dbReference>
<accession>A0A6M1RT12</accession>
<keyword evidence="4" id="KW-1185">Reference proteome</keyword>
<keyword evidence="1" id="KW-0812">Transmembrane</keyword>
<organism evidence="3 4">
    <name type="scientific">Limisphaera ngatamarikiensis</name>
    <dbReference type="NCBI Taxonomy" id="1324935"/>
    <lineage>
        <taxon>Bacteria</taxon>
        <taxon>Pseudomonadati</taxon>
        <taxon>Verrucomicrobiota</taxon>
        <taxon>Verrucomicrobiia</taxon>
        <taxon>Limisphaerales</taxon>
        <taxon>Limisphaeraceae</taxon>
        <taxon>Limisphaera</taxon>
    </lineage>
</organism>
<sequence>MKTAVGHTGSSPLQVGYVAVVWFLTGLGLLRAAEPIRPQQRTELFNGRDFTGWHLFVPGGDPTNTWSVRNGVIHCTGKPAGYIRTVDAYQDYKLTVEWRFLKAGNTGVLLHMSGPDQVWPRSIEAQGQHGNQGDFWVIGGTDFKEHRGRAERRVPKQGPSRENPVGEWNTYEIVCKGDTIRVYVNGHLMNQATECNVTSGHICIQSEGGEFEVRRITLEPVE</sequence>
<comment type="caution">
    <text evidence="3">The sequence shown here is derived from an EMBL/GenBank/DDBJ whole genome shotgun (WGS) entry which is preliminary data.</text>
</comment>